<evidence type="ECO:0000313" key="1">
    <source>
        <dbReference type="EMBL" id="KGF33885.1"/>
    </source>
</evidence>
<protein>
    <submittedName>
        <fullName evidence="1">Uncharacterized protein</fullName>
    </submittedName>
</protein>
<gene>
    <name evidence="1" type="ORF">HMPREF2137_09645</name>
</gene>
<name>A0A095ZGM8_9BACT</name>
<reference evidence="1 2" key="1">
    <citation type="submission" date="2014-07" db="EMBL/GenBank/DDBJ databases">
        <authorList>
            <person name="McCorrison J."/>
            <person name="Sanka R."/>
            <person name="Torralba M."/>
            <person name="Gillis M."/>
            <person name="Haft D.H."/>
            <person name="Methe B."/>
            <person name="Sutton G."/>
            <person name="Nelson K.E."/>
        </authorList>
    </citation>
    <scope>NUCLEOTIDE SEQUENCE [LARGE SCALE GENOMIC DNA]</scope>
    <source>
        <strain evidence="1 2">DNF00853</strain>
    </source>
</reference>
<dbReference type="AlphaFoldDB" id="A0A095ZGM8"/>
<dbReference type="OrthoDB" id="1067903at2"/>
<dbReference type="EMBL" id="JRNN01000077">
    <property type="protein sequence ID" value="KGF33885.1"/>
    <property type="molecule type" value="Genomic_DNA"/>
</dbReference>
<evidence type="ECO:0000313" key="2">
    <source>
        <dbReference type="Proteomes" id="UP000029556"/>
    </source>
</evidence>
<dbReference type="RefSeq" id="WP_036873922.1">
    <property type="nucleotide sequence ID" value="NZ_JRNN01000077.1"/>
</dbReference>
<comment type="caution">
    <text evidence="1">The sequence shown here is derived from an EMBL/GenBank/DDBJ whole genome shotgun (WGS) entry which is preliminary data.</text>
</comment>
<proteinExistence type="predicted"/>
<dbReference type="Proteomes" id="UP000029556">
    <property type="component" value="Unassembled WGS sequence"/>
</dbReference>
<sequence>MNKFVFYLPVKPFIGQWLTNHYGSPVVFPARSVENACIRRFVGLNPKGHIPKKPMEEHVVVVIPDNKHKKPICWNYMSKSACNALLELIEDNFMMQMWIELNEMTRCGCTILNCVRAWCENNGISTDYDYTIKMRYQRMRKTYMEKGVVLMRTSRASSRE</sequence>
<accession>A0A095ZGM8</accession>
<organism evidence="1 2">
    <name type="scientific">Hoylesella buccalis DNF00853</name>
    <dbReference type="NCBI Taxonomy" id="1401074"/>
    <lineage>
        <taxon>Bacteria</taxon>
        <taxon>Pseudomonadati</taxon>
        <taxon>Bacteroidota</taxon>
        <taxon>Bacteroidia</taxon>
        <taxon>Bacteroidales</taxon>
        <taxon>Prevotellaceae</taxon>
        <taxon>Hoylesella</taxon>
    </lineage>
</organism>